<name>A0ABN2IEN7_9ACTN</name>
<keyword evidence="3" id="KW-1185">Reference proteome</keyword>
<evidence type="ECO:0000256" key="1">
    <source>
        <dbReference type="SAM" id="MobiDB-lite"/>
    </source>
</evidence>
<feature type="region of interest" description="Disordered" evidence="1">
    <location>
        <begin position="1"/>
        <end position="21"/>
    </location>
</feature>
<dbReference type="Proteomes" id="UP001500383">
    <property type="component" value="Unassembled WGS sequence"/>
</dbReference>
<reference evidence="2 3" key="1">
    <citation type="journal article" date="2019" name="Int. J. Syst. Evol. Microbiol.">
        <title>The Global Catalogue of Microorganisms (GCM) 10K type strain sequencing project: providing services to taxonomists for standard genome sequencing and annotation.</title>
        <authorList>
            <consortium name="The Broad Institute Genomics Platform"/>
            <consortium name="The Broad Institute Genome Sequencing Center for Infectious Disease"/>
            <person name="Wu L."/>
            <person name="Ma J."/>
        </authorList>
    </citation>
    <scope>NUCLEOTIDE SEQUENCE [LARGE SCALE GENOMIC DNA]</scope>
    <source>
        <strain evidence="2 3">JCM 16002</strain>
    </source>
</reference>
<organism evidence="2 3">
    <name type="scientific">Dietzia cercidiphylli</name>
    <dbReference type="NCBI Taxonomy" id="498199"/>
    <lineage>
        <taxon>Bacteria</taxon>
        <taxon>Bacillati</taxon>
        <taxon>Actinomycetota</taxon>
        <taxon>Actinomycetes</taxon>
        <taxon>Mycobacteriales</taxon>
        <taxon>Dietziaceae</taxon>
        <taxon>Dietzia</taxon>
    </lineage>
</organism>
<proteinExistence type="predicted"/>
<protein>
    <recommendedName>
        <fullName evidence="4">DUF1214 domain-containing protein</fullName>
    </recommendedName>
</protein>
<gene>
    <name evidence="2" type="ORF">GCM10009831_10950</name>
</gene>
<dbReference type="EMBL" id="BAAAQG010000006">
    <property type="protein sequence ID" value="GAA1703457.1"/>
    <property type="molecule type" value="Genomic_DNA"/>
</dbReference>
<evidence type="ECO:0008006" key="4">
    <source>
        <dbReference type="Google" id="ProtNLM"/>
    </source>
</evidence>
<evidence type="ECO:0000313" key="2">
    <source>
        <dbReference type="EMBL" id="GAA1703457.1"/>
    </source>
</evidence>
<evidence type="ECO:0000313" key="3">
    <source>
        <dbReference type="Proteomes" id="UP001500383"/>
    </source>
</evidence>
<accession>A0ABN2IEN7</accession>
<sequence length="411" mass="44993">MGESTVGESTVEEDPVEGAGATGPLARALAEAEEIIRSAPHVRTEADVAEGLDYLLGTIRGAIETGQHRGRSHPQLFQATGPYTKMGLDNPDTLYFYANLTDGAEYVIEGRRGTTADLSFQVMAGTYSADERAASHAAFDDRALEIDADGRYRFRLGPARYDDDEGDAGYVVLHPGTSMIAVREVYSDWSREVAGSAILRRVDTVGTAPEPVTLAGQEKFYAKLAEALVGRLRTWLAFPEWFFGDQVRNTLNEPRQTPGGLTTQFSSAGVFELGPDEAMVISVPVAGAPYQGFQLGSMWYASLEYVHHQTSLTADQAHVGADGMIHLVVADRDPGLANWIETLGHREGIMQFRWQRVSEPVTPELGPSVKVVPFDRLADEVPGYDDQRVTAEQWRERIAARQDAFARRGLS</sequence>
<comment type="caution">
    <text evidence="2">The sequence shown here is derived from an EMBL/GenBank/DDBJ whole genome shotgun (WGS) entry which is preliminary data.</text>
</comment>